<proteinExistence type="predicted"/>
<name>A0ABR2WS39_9FUNG</name>
<dbReference type="PANTHER" id="PTHR31616">
    <property type="entry name" value="TREHALASE"/>
    <property type="match status" value="1"/>
</dbReference>
<dbReference type="InterPro" id="IPR045582">
    <property type="entry name" value="Trehalase-like_N"/>
</dbReference>
<evidence type="ECO:0000259" key="2">
    <source>
        <dbReference type="Pfam" id="PF19291"/>
    </source>
</evidence>
<dbReference type="Proteomes" id="UP001479436">
    <property type="component" value="Unassembled WGS sequence"/>
</dbReference>
<dbReference type="InterPro" id="IPR012341">
    <property type="entry name" value="6hp_glycosidase-like_sf"/>
</dbReference>
<dbReference type="Gene3D" id="1.50.10.10">
    <property type="match status" value="1"/>
</dbReference>
<evidence type="ECO:0000259" key="1">
    <source>
        <dbReference type="Pfam" id="PF00723"/>
    </source>
</evidence>
<evidence type="ECO:0000313" key="4">
    <source>
        <dbReference type="Proteomes" id="UP001479436"/>
    </source>
</evidence>
<sequence>MRTVARWSAEGSIDFLCYPNFDSPSVFARMLDKDRGGHFSISPVDYRSSKQQYLPGSNILNTKFISEEGVCDLVEFMHHPSSSDSLTPLYPWLIRKVRMIRGKIDLQVECYPAFNYGLDTHEVSIKDPTTSPSHDDPFQQDEIHFNSQSLSLRLQSVHKACEGTRVGLEWKTNESDIGPGVSANFTLSEGEEIIFVLGEIPTSSSAQPKLKSVTPDFLHHLFNETLLYWNDWISQCKYDGKWRETVHRSAFMLKMLTYSPTGAIIAAPTFSLPQILGGSSNWDYRYCWIRDSSFTLYALLRIGMTEESDAYMKYLEKILDSSDDGSIHPIYTIRGEETMEERTLDHFDGYKSSRPVRVGNAAANFPQLDIYGELLDAIYLYSKYSKPISYDMWNHIRKMVNYVCENWQRADASIWESREKTQNYVFSKIMCWVAIDRGLRLTEKRSWYPCPEMYYWKETRDKIYTEIMNKGWNEEKEIFVQSYECNNILDASVLIMPLVFFISPTDPRLLKTLQAIRKPTDKGGLIENNLVYRYNCSSNEKVQGEESHSICTFWLVEALTRAGKYDKQLLYEAMVIFEQVLSYSNHLNLYSEKIAKSGECLGNFPQAFTHMALISSAYNLDRVLSKR</sequence>
<evidence type="ECO:0000313" key="3">
    <source>
        <dbReference type="EMBL" id="KAK9764289.1"/>
    </source>
</evidence>
<dbReference type="InterPro" id="IPR011613">
    <property type="entry name" value="GH15-like"/>
</dbReference>
<accession>A0ABR2WS39</accession>
<feature type="domain" description="GH15-like" evidence="1">
    <location>
        <begin position="243"/>
        <end position="617"/>
    </location>
</feature>
<dbReference type="Pfam" id="PF19291">
    <property type="entry name" value="TREH_N"/>
    <property type="match status" value="1"/>
</dbReference>
<comment type="caution">
    <text evidence="3">The sequence shown here is derived from an EMBL/GenBank/DDBJ whole genome shotgun (WGS) entry which is preliminary data.</text>
</comment>
<evidence type="ECO:0008006" key="5">
    <source>
        <dbReference type="Google" id="ProtNLM"/>
    </source>
</evidence>
<dbReference type="EMBL" id="JASJQH010000455">
    <property type="protein sequence ID" value="KAK9764289.1"/>
    <property type="molecule type" value="Genomic_DNA"/>
</dbReference>
<dbReference type="SUPFAM" id="SSF48208">
    <property type="entry name" value="Six-hairpin glycosidases"/>
    <property type="match status" value="1"/>
</dbReference>
<protein>
    <recommendedName>
        <fullName evidence="5">Glycoside hydrolase family 15 protein</fullName>
    </recommendedName>
</protein>
<reference evidence="3 4" key="1">
    <citation type="submission" date="2023-04" db="EMBL/GenBank/DDBJ databases">
        <title>Genome of Basidiobolus ranarum AG-B5.</title>
        <authorList>
            <person name="Stajich J.E."/>
            <person name="Carter-House D."/>
            <person name="Gryganskyi A."/>
        </authorList>
    </citation>
    <scope>NUCLEOTIDE SEQUENCE [LARGE SCALE GENOMIC DNA]</scope>
    <source>
        <strain evidence="3 4">AG-B5</strain>
    </source>
</reference>
<organism evidence="3 4">
    <name type="scientific">Basidiobolus ranarum</name>
    <dbReference type="NCBI Taxonomy" id="34480"/>
    <lineage>
        <taxon>Eukaryota</taxon>
        <taxon>Fungi</taxon>
        <taxon>Fungi incertae sedis</taxon>
        <taxon>Zoopagomycota</taxon>
        <taxon>Entomophthoromycotina</taxon>
        <taxon>Basidiobolomycetes</taxon>
        <taxon>Basidiobolales</taxon>
        <taxon>Basidiobolaceae</taxon>
        <taxon>Basidiobolus</taxon>
    </lineage>
</organism>
<keyword evidence="4" id="KW-1185">Reference proteome</keyword>
<dbReference type="InterPro" id="IPR008928">
    <property type="entry name" value="6-hairpin_glycosidase_sf"/>
</dbReference>
<dbReference type="PANTHER" id="PTHR31616:SF0">
    <property type="entry name" value="GLUCAN 1,4-ALPHA-GLUCOSIDASE"/>
    <property type="match status" value="1"/>
</dbReference>
<gene>
    <name evidence="3" type="ORF">K7432_008314</name>
</gene>
<dbReference type="Pfam" id="PF00723">
    <property type="entry name" value="Glyco_hydro_15"/>
    <property type="match status" value="1"/>
</dbReference>
<feature type="domain" description="Trehalase-like N-terminal" evidence="2">
    <location>
        <begin position="2"/>
        <end position="117"/>
    </location>
</feature>